<dbReference type="SUPFAM" id="SSF103506">
    <property type="entry name" value="Mitochondrial carrier"/>
    <property type="match status" value="1"/>
</dbReference>
<comment type="subcellular location">
    <subcellularLocation>
        <location evidence="1">Membrane</location>
        <topology evidence="1">Multi-pass membrane protein</topology>
    </subcellularLocation>
</comment>
<evidence type="ECO:0000256" key="4">
    <source>
        <dbReference type="ARBA" id="ARBA00022692"/>
    </source>
</evidence>
<keyword evidence="7 8" id="KW-0472">Membrane</keyword>
<organism evidence="10">
    <name type="scientific">Karlodinium veneficum</name>
    <name type="common">Dinoflagellate</name>
    <name type="synonym">Karlodinium micrum</name>
    <dbReference type="NCBI Taxonomy" id="407301"/>
    <lineage>
        <taxon>Eukaryota</taxon>
        <taxon>Sar</taxon>
        <taxon>Alveolata</taxon>
        <taxon>Dinophyceae</taxon>
        <taxon>Gymnodiniales</taxon>
        <taxon>Kareniaceae</taxon>
        <taxon>Karlodinium</taxon>
    </lineage>
</organism>
<keyword evidence="4 8" id="KW-0812">Transmembrane</keyword>
<evidence type="ECO:0000256" key="9">
    <source>
        <dbReference type="RuleBase" id="RU000488"/>
    </source>
</evidence>
<evidence type="ECO:0000256" key="3">
    <source>
        <dbReference type="ARBA" id="ARBA00022448"/>
    </source>
</evidence>
<keyword evidence="6" id="KW-1133">Transmembrane helix</keyword>
<dbReference type="InterPro" id="IPR050391">
    <property type="entry name" value="Mito_Metabolite_Transporter"/>
</dbReference>
<dbReference type="PROSITE" id="PS50920">
    <property type="entry name" value="SOLCAR"/>
    <property type="match status" value="2"/>
</dbReference>
<comment type="similarity">
    <text evidence="2 9">Belongs to the mitochondrial carrier (TC 2.A.29) family.</text>
</comment>
<evidence type="ECO:0000256" key="2">
    <source>
        <dbReference type="ARBA" id="ARBA00006375"/>
    </source>
</evidence>
<evidence type="ECO:0000256" key="5">
    <source>
        <dbReference type="ARBA" id="ARBA00022737"/>
    </source>
</evidence>
<evidence type="ECO:0000256" key="6">
    <source>
        <dbReference type="ARBA" id="ARBA00022989"/>
    </source>
</evidence>
<feature type="repeat" description="Solcar" evidence="8">
    <location>
        <begin position="29"/>
        <end position="139"/>
    </location>
</feature>
<dbReference type="Gene3D" id="1.50.40.10">
    <property type="entry name" value="Mitochondrial carrier domain"/>
    <property type="match status" value="1"/>
</dbReference>
<dbReference type="EMBL" id="HQ199278">
    <property type="protein sequence ID" value="ADV91206.1"/>
    <property type="molecule type" value="mRNA"/>
</dbReference>
<proteinExistence type="evidence at transcript level"/>
<evidence type="ECO:0000256" key="7">
    <source>
        <dbReference type="ARBA" id="ARBA00023136"/>
    </source>
</evidence>
<reference evidence="10" key="1">
    <citation type="journal article" date="2011" name="J. Mol. Biol.">
        <title>Analysis of dinoflagellate mitochondrial protein sorting signals indicates a highly stable protein targeting system across eukaryotic diversity.</title>
        <authorList>
            <person name="Danne J.C."/>
            <person name="Waller R.F."/>
        </authorList>
    </citation>
    <scope>NUCLEOTIDE SEQUENCE</scope>
</reference>
<sequence>MGIAIGGRNGFYPTMRDRIGAMYGGTEKVGAGGMFTAGLFAGMTGYFLASPLLQVKTQMQVEAGKLSAEGLYLTGARVGLAPTYSGSFDAFSKLASSGYASGGLVGGIQSLWRGAGVIVGRGAAVSSSQLCAYDMTKTVLKDRGFQDGPLLHFIASQVGAVCCTTFSMPLDIVLTVYTSAQTLGGERKILYGSGGPLKCASAMFRNDGPLVFFRGWVPAFMRISPTTTSSFFLYEQLRRLVGIGYLD</sequence>
<dbReference type="InterPro" id="IPR018108">
    <property type="entry name" value="MCP_transmembrane"/>
</dbReference>
<dbReference type="AlphaFoldDB" id="F2WQ61"/>
<evidence type="ECO:0000313" key="10">
    <source>
        <dbReference type="EMBL" id="ADV91206.1"/>
    </source>
</evidence>
<keyword evidence="5" id="KW-0677">Repeat</keyword>
<accession>F2WQ61</accession>
<protein>
    <submittedName>
        <fullName evidence="10">Uncoupling mitochondrial protein</fullName>
    </submittedName>
</protein>
<dbReference type="InterPro" id="IPR023395">
    <property type="entry name" value="MCP_dom_sf"/>
</dbReference>
<dbReference type="PANTHER" id="PTHR45618">
    <property type="entry name" value="MITOCHONDRIAL DICARBOXYLATE CARRIER-RELATED"/>
    <property type="match status" value="1"/>
</dbReference>
<name>F2WQ61_KARVE</name>
<dbReference type="Pfam" id="PF00153">
    <property type="entry name" value="Mito_carr"/>
    <property type="match status" value="2"/>
</dbReference>
<evidence type="ECO:0000256" key="1">
    <source>
        <dbReference type="ARBA" id="ARBA00004141"/>
    </source>
</evidence>
<feature type="repeat" description="Solcar" evidence="8">
    <location>
        <begin position="147"/>
        <end position="240"/>
    </location>
</feature>
<evidence type="ECO:0000256" key="8">
    <source>
        <dbReference type="PROSITE-ProRule" id="PRU00282"/>
    </source>
</evidence>
<keyword evidence="3 9" id="KW-0813">Transport</keyword>
<dbReference type="GO" id="GO:0016020">
    <property type="term" value="C:membrane"/>
    <property type="evidence" value="ECO:0007669"/>
    <property type="project" value="UniProtKB-SubCell"/>
</dbReference>